<evidence type="ECO:0000256" key="1">
    <source>
        <dbReference type="ARBA" id="ARBA00008304"/>
    </source>
</evidence>
<gene>
    <name evidence="3" type="ORF">ANCCEY_14468</name>
</gene>
<proteinExistence type="inferred from homology"/>
<evidence type="ECO:0000313" key="4">
    <source>
        <dbReference type="Proteomes" id="UP000054495"/>
    </source>
</evidence>
<dbReference type="Proteomes" id="UP000054495">
    <property type="component" value="Unassembled WGS sequence"/>
</dbReference>
<feature type="region of interest" description="Disordered" evidence="2">
    <location>
        <begin position="905"/>
        <end position="945"/>
    </location>
</feature>
<feature type="region of interest" description="Disordered" evidence="2">
    <location>
        <begin position="1368"/>
        <end position="1388"/>
    </location>
</feature>
<dbReference type="GO" id="GO:0006897">
    <property type="term" value="P:endocytosis"/>
    <property type="evidence" value="ECO:0007669"/>
    <property type="project" value="TreeGrafter"/>
</dbReference>
<keyword evidence="4" id="KW-1185">Reference proteome</keyword>
<dbReference type="PANTHER" id="PTHR21663">
    <property type="entry name" value="HYPOTHETICAL HEAT DOMAIN-CONTAINING"/>
    <property type="match status" value="1"/>
</dbReference>
<dbReference type="GO" id="GO:0042147">
    <property type="term" value="P:retrograde transport, endosome to Golgi"/>
    <property type="evidence" value="ECO:0007669"/>
    <property type="project" value="TreeGrafter"/>
</dbReference>
<comment type="similarity">
    <text evidence="1">Belongs to the HEATR5 family.</text>
</comment>
<dbReference type="GO" id="GO:0016020">
    <property type="term" value="C:membrane"/>
    <property type="evidence" value="ECO:0007669"/>
    <property type="project" value="TreeGrafter"/>
</dbReference>
<dbReference type="InterPro" id="IPR011989">
    <property type="entry name" value="ARM-like"/>
</dbReference>
<dbReference type="Pfam" id="PF25468">
    <property type="entry name" value="HEAT_HEATR5A"/>
    <property type="match status" value="1"/>
</dbReference>
<accession>A0A0D6L527</accession>
<evidence type="ECO:0000256" key="2">
    <source>
        <dbReference type="SAM" id="MobiDB-lite"/>
    </source>
</evidence>
<reference evidence="3 4" key="1">
    <citation type="submission" date="2013-05" db="EMBL/GenBank/DDBJ databases">
        <title>Draft genome of the parasitic nematode Anyclostoma ceylanicum.</title>
        <authorList>
            <person name="Mitreva M."/>
        </authorList>
    </citation>
    <scope>NUCLEOTIDE SEQUENCE [LARGE SCALE GENOMIC DNA]</scope>
</reference>
<name>A0A0D6L527_9BILA</name>
<dbReference type="Gene3D" id="1.25.10.10">
    <property type="entry name" value="Leucine-rich Repeat Variant"/>
    <property type="match status" value="1"/>
</dbReference>
<dbReference type="Pfam" id="PF20210">
    <property type="entry name" value="Laa1_Sip1_HTR5"/>
    <property type="match status" value="1"/>
</dbReference>
<dbReference type="GO" id="GO:0005829">
    <property type="term" value="C:cytosol"/>
    <property type="evidence" value="ECO:0007669"/>
    <property type="project" value="GOC"/>
</dbReference>
<dbReference type="GO" id="GO:0005794">
    <property type="term" value="C:Golgi apparatus"/>
    <property type="evidence" value="ECO:0007669"/>
    <property type="project" value="TreeGrafter"/>
</dbReference>
<dbReference type="InterPro" id="IPR016024">
    <property type="entry name" value="ARM-type_fold"/>
</dbReference>
<dbReference type="PANTHER" id="PTHR21663:SF0">
    <property type="entry name" value="HEAT REPEAT-CONTAINING PROTEIN 5B"/>
    <property type="match status" value="1"/>
</dbReference>
<dbReference type="GO" id="GO:0030139">
    <property type="term" value="C:endocytic vesicle"/>
    <property type="evidence" value="ECO:0007669"/>
    <property type="project" value="TreeGrafter"/>
</dbReference>
<feature type="compositionally biased region" description="Acidic residues" evidence="2">
    <location>
        <begin position="916"/>
        <end position="928"/>
    </location>
</feature>
<protein>
    <submittedName>
        <fullName evidence="3">HEAT repeat protein</fullName>
    </submittedName>
</protein>
<evidence type="ECO:0000313" key="3">
    <source>
        <dbReference type="EMBL" id="EPB66440.1"/>
    </source>
</evidence>
<dbReference type="InterPro" id="IPR040108">
    <property type="entry name" value="Laa1/Sip1/HEATR5"/>
</dbReference>
<sequence length="1789" mass="194360">MACTERAPVSISASLFSIQRAIVAYAIFKKICISRPQPLMSGLILKCVFAPVGKPTANARTGPIRPIPLEDALHLLAGGFLRGGIGGFLKGGSNCSTATVGGQKDVRAGIAMGYVEFMREMGATWLERNLAVVCRHFLELAAKCGGIAYTNSPAQAAEAIFLRRCVSYILRATVGTMLSEQAQITACKYLGQLLADYINSFDYSVEPGVERILGAEAYSSAQAAVVATLELSNLVRQIGTAVTPLFVEASGIMEPVFACLLHPIVSARTATAWCLRCITMAVPSQLTPLIDRLEHMKSCSDAISGYSLALAALIAAASDCKLGIPHAKPKQVLTCAEDMLKTATQQSRLAVAKISAGYILLNAVVSMGTPVVKENMPRIIQLWRTAFPRSTKEAEAEKGRDMFHSLLRELVAEITLSDDQGSQMMTTVAGLLCSGAEHTLLAPWSGGATDQALVEDQLQTLSHMGSGALENDSTCLISGSAKDVHNLWPEPDTPQAACLDAAMLAYGRVFPMIPDRQKLQITEHFADVIKNCKQAQRQQAIMLNVLCALALAFRGVSESRGGARMDSEPLRKASTALVESVLETGTTPLVRAVAAEALGRLSQAVGDPQFVALRAQACFDKLRAFRDGRRAGYALALGCIHRHVGSLGSGQHLHTGVSVLFALARDHNAPSVQAWAMVALSLIAETGGGMFRGYVELALSDCLTLLLNTQSSNVEVVQGIGKLLTALMTCVGPELGSCGTIEGVRASLLAACAIQLAHPDPLIKSEAIGGLQQMHLYAPRYVNLGHLVVDIATFLTSQHLCLRKASVCCLRQLVQREAREVREHAQVLVPQGVVDEGKKLPLPDTGLEGALFDMLDVETDPTLRAHVQETIISLVQATCSELLNQWLLLCKDILATSNDNTRSTMFVGEEKAGKEGDEDEEGGDDDDATLQVGGSRSAVPDKGKVQPRWPTRVFATQVVQRLMSVCDTERAHLDLSLAKELQMSSGGRADYLVLHLSDLVRMSFMGATSDNTELRLAGLNSLQDVITRFSTVPEPEFPGHVILEQFQAQVGAALRPAFTEDTPSHVTAAACQVCSTWIGSGVARDLNDLRRVHQLLVSSLGKLKHGSINTQLYSESAATLEKLSILKAWAEVYVTAIAQEEHKQNRKESSGDDDDMGYMNSSESLLSLVRPELDSLVCYWLAALRDSALLSLPAQFSDQMPASGGAFYKAESADACREYYRTSWPPILLALAIWLSKSNFELPENAEACSHYRMFAPQTWPDNRRESRFHLMMGIAVEALCSRTTYADDPTIQSCLRAVHALLQCEWCQLQLMSDIRLPIELCNVLHRLILTRDNLATQQLCVDCAHAILDAARCSIRINASEDIENGNLPSPITNSDDRPRNLYSGGEGDDGIAQGTTLTFAMMELCLCVMVRQMPQINSAQMKSKSLAPLHMRRFGRLPVESANLIRSGIQLLVNVPSLCSSNGRLIILPSILYLIIGFIRESARVDENSVVPDLPPGHLTTVATTALQALRNLASAPPTDATLSSWVTMMQSALYSILLLCDGEYRKDECVLMLSCVVLASVAPRQVVLGHRESFHRLVRLIRGQLNSEHPQIVSKTLQSLSSLFARRDINGPFISSLGRDVFNVVRPLVTGDDVLTKVKDISEEQLPVVQDAFKALEVLVTVADEKRKFSLVSLLTQSLCRLLCATTADEWRLLSQPARRVHEFAMQRLNAVAPAWPAEFKQVLASHPTLKKRLENALLFQSSRQVQAQQVAKAKAVAETKTVHLSQQPTIKLTMDFNAFGKAAS</sequence>
<dbReference type="SUPFAM" id="SSF48371">
    <property type="entry name" value="ARM repeat"/>
    <property type="match status" value="2"/>
</dbReference>
<organism evidence="3 4">
    <name type="scientific">Ancylostoma ceylanicum</name>
    <dbReference type="NCBI Taxonomy" id="53326"/>
    <lineage>
        <taxon>Eukaryota</taxon>
        <taxon>Metazoa</taxon>
        <taxon>Ecdysozoa</taxon>
        <taxon>Nematoda</taxon>
        <taxon>Chromadorea</taxon>
        <taxon>Rhabditida</taxon>
        <taxon>Rhabditina</taxon>
        <taxon>Rhabditomorpha</taxon>
        <taxon>Strongyloidea</taxon>
        <taxon>Ancylostomatidae</taxon>
        <taxon>Ancylostomatinae</taxon>
        <taxon>Ancylostoma</taxon>
    </lineage>
</organism>
<dbReference type="InterPro" id="IPR046837">
    <property type="entry name" value="Laa1/Sip1/HEATR5-like_HEAT"/>
</dbReference>
<dbReference type="EMBL" id="KE126145">
    <property type="protein sequence ID" value="EPB66440.1"/>
    <property type="molecule type" value="Genomic_DNA"/>
</dbReference>
<dbReference type="GO" id="GO:0008104">
    <property type="term" value="P:intracellular protein localization"/>
    <property type="evidence" value="ECO:0007669"/>
    <property type="project" value="TreeGrafter"/>
</dbReference>